<evidence type="ECO:0000256" key="2">
    <source>
        <dbReference type="SAM" id="SignalP"/>
    </source>
</evidence>
<proteinExistence type="predicted"/>
<dbReference type="InterPro" id="IPR002471">
    <property type="entry name" value="Pept_S9_AS"/>
</dbReference>
<dbReference type="Proteomes" id="UP001250656">
    <property type="component" value="Unassembled WGS sequence"/>
</dbReference>
<dbReference type="EMBL" id="JAVTTP010000001">
    <property type="protein sequence ID" value="MDT7830463.1"/>
    <property type="molecule type" value="Genomic_DNA"/>
</dbReference>
<feature type="domain" description="Xaa-Pro dipeptidyl-peptidase-like" evidence="3">
    <location>
        <begin position="148"/>
        <end position="401"/>
    </location>
</feature>
<evidence type="ECO:0000256" key="1">
    <source>
        <dbReference type="ARBA" id="ARBA00022801"/>
    </source>
</evidence>
<dbReference type="InterPro" id="IPR000383">
    <property type="entry name" value="Xaa-Pro-like_dom"/>
</dbReference>
<dbReference type="InterPro" id="IPR053145">
    <property type="entry name" value="AB_hydrolase_Est10"/>
</dbReference>
<evidence type="ECO:0000259" key="3">
    <source>
        <dbReference type="Pfam" id="PF02129"/>
    </source>
</evidence>
<dbReference type="SUPFAM" id="SSF53474">
    <property type="entry name" value="alpha/beta-Hydrolases"/>
    <property type="match status" value="1"/>
</dbReference>
<name>A0ABU3LA72_9FLAO</name>
<evidence type="ECO:0000313" key="4">
    <source>
        <dbReference type="EMBL" id="MDT7830463.1"/>
    </source>
</evidence>
<keyword evidence="1 4" id="KW-0378">Hydrolase</keyword>
<feature type="signal peptide" evidence="2">
    <location>
        <begin position="1"/>
        <end position="19"/>
    </location>
</feature>
<feature type="chain" id="PRO_5046236119" evidence="2">
    <location>
        <begin position="20"/>
        <end position="466"/>
    </location>
</feature>
<dbReference type="PANTHER" id="PTHR43265">
    <property type="entry name" value="ESTERASE ESTD"/>
    <property type="match status" value="1"/>
</dbReference>
<reference evidence="4 5" key="1">
    <citation type="submission" date="2023-09" db="EMBL/GenBank/DDBJ databases">
        <title>Novel taxa isolated from Blanes Bay.</title>
        <authorList>
            <person name="Rey-Velasco X."/>
            <person name="Lucena T."/>
        </authorList>
    </citation>
    <scope>NUCLEOTIDE SEQUENCE [LARGE SCALE GENOMIC DNA]</scope>
    <source>
        <strain evidence="4 5">S334</strain>
    </source>
</reference>
<protein>
    <submittedName>
        <fullName evidence="4">Alpha/beta fold hydrolase</fullName>
    </submittedName>
</protein>
<accession>A0ABU3LA72</accession>
<keyword evidence="5" id="KW-1185">Reference proteome</keyword>
<comment type="caution">
    <text evidence="4">The sequence shown here is derived from an EMBL/GenBank/DDBJ whole genome shotgun (WGS) entry which is preliminary data.</text>
</comment>
<keyword evidence="2" id="KW-0732">Signal</keyword>
<dbReference type="Pfam" id="PF02129">
    <property type="entry name" value="Peptidase_S15"/>
    <property type="match status" value="1"/>
</dbReference>
<dbReference type="RefSeq" id="WP_314016737.1">
    <property type="nucleotide sequence ID" value="NZ_JAVTTP010000001.1"/>
</dbReference>
<dbReference type="Gene3D" id="3.40.50.1820">
    <property type="entry name" value="alpha/beta hydrolase"/>
    <property type="match status" value="1"/>
</dbReference>
<dbReference type="PROSITE" id="PS00708">
    <property type="entry name" value="PRO_ENDOPEP_SER"/>
    <property type="match status" value="1"/>
</dbReference>
<dbReference type="GO" id="GO:0016787">
    <property type="term" value="F:hydrolase activity"/>
    <property type="evidence" value="ECO:0007669"/>
    <property type="project" value="UniProtKB-KW"/>
</dbReference>
<gene>
    <name evidence="4" type="ORF">RQM65_17475</name>
</gene>
<dbReference type="InterPro" id="IPR029058">
    <property type="entry name" value="AB_hydrolase_fold"/>
</dbReference>
<organism evidence="4 5">
    <name type="scientific">Pricia mediterranea</name>
    <dbReference type="NCBI Taxonomy" id="3076079"/>
    <lineage>
        <taxon>Bacteria</taxon>
        <taxon>Pseudomonadati</taxon>
        <taxon>Bacteroidota</taxon>
        <taxon>Flavobacteriia</taxon>
        <taxon>Flavobacteriales</taxon>
        <taxon>Flavobacteriaceae</taxon>
        <taxon>Pricia</taxon>
    </lineage>
</organism>
<sequence>MKKATLFLLTVGITCSALAQEITGQWHGLLEIPGSPLRLVLNIEKSDSGYTTTLDSPDQGAKGIPVDTTTFTNGKLDLAATVLGLTYTAELVDDTLKGTFRQGGLTLPLEMSREAIEAPQRNRPQEPKEPFPYYTEAIRFKNPEADIELAGTLTLPKETGKYPVVVLISGSGPQDRNEELAGHRPFLVIADHLTRNGIGVLRFDDRGVGESTGDFKKATSPDFASDVESALDYLKTRKDIDTDHIGLIGHSEGGVVAPMVAAESDDVSFIVLMAGTGIPGSDILAMQGKLIEKAAGKSDADVERSAAIRKKIIDMTLASTDVQQLRDDLTNYLKGETDNAESQDLIPQGMDVDQFIKSQVDFMATPWMVYFLRHDPAKILENVECPVLAINGSKDLQVPAKENLSAIGDALEKAGNEEVTLIELPGLNHLFQESETGSPMEYGNIEQTFSPKALKTISDWIKEQTK</sequence>
<evidence type="ECO:0000313" key="5">
    <source>
        <dbReference type="Proteomes" id="UP001250656"/>
    </source>
</evidence>
<dbReference type="PANTHER" id="PTHR43265:SF1">
    <property type="entry name" value="ESTERASE ESTD"/>
    <property type="match status" value="1"/>
</dbReference>